<dbReference type="RefSeq" id="WP_146481282.1">
    <property type="nucleotide sequence ID" value="NZ_CP042266.1"/>
</dbReference>
<gene>
    <name evidence="1" type="ORF">FQU76_17240</name>
</gene>
<proteinExistence type="predicted"/>
<organism evidence="1 2">
    <name type="scientific">Streptomyces qinzhouensis</name>
    <dbReference type="NCBI Taxonomy" id="2599401"/>
    <lineage>
        <taxon>Bacteria</taxon>
        <taxon>Bacillati</taxon>
        <taxon>Actinomycetota</taxon>
        <taxon>Actinomycetes</taxon>
        <taxon>Kitasatosporales</taxon>
        <taxon>Streptomycetaceae</taxon>
        <taxon>Streptomyces</taxon>
    </lineage>
</organism>
<dbReference type="EMBL" id="CP042266">
    <property type="protein sequence ID" value="QDY77960.1"/>
    <property type="molecule type" value="Genomic_DNA"/>
</dbReference>
<sequence length="87" mass="9684">MGISGVWGSFLRRGRAGAPAGGHLVEIWHVRYARERGQDVPYFIASCSCEWISDAHDEADPRAEERVREAARAHSPDVAESMTYPLD</sequence>
<accession>A0A5B8JJF7</accession>
<dbReference type="Proteomes" id="UP000320580">
    <property type="component" value="Chromosome"/>
</dbReference>
<evidence type="ECO:0000313" key="1">
    <source>
        <dbReference type="EMBL" id="QDY77960.1"/>
    </source>
</evidence>
<reference evidence="1 2" key="1">
    <citation type="submission" date="2019-07" db="EMBL/GenBank/DDBJ databases">
        <authorList>
            <person name="Zhu P."/>
        </authorList>
    </citation>
    <scope>NUCLEOTIDE SEQUENCE [LARGE SCALE GENOMIC DNA]</scope>
    <source>
        <strain evidence="1 2">SSL-25</strain>
    </source>
</reference>
<evidence type="ECO:0000313" key="2">
    <source>
        <dbReference type="Proteomes" id="UP000320580"/>
    </source>
</evidence>
<dbReference type="OrthoDB" id="9943473at2"/>
<protein>
    <submittedName>
        <fullName evidence="1">Uncharacterized protein</fullName>
    </submittedName>
</protein>
<name>A0A5B8JJF7_9ACTN</name>
<dbReference type="AlphaFoldDB" id="A0A5B8JJF7"/>
<dbReference type="KEGG" id="sqz:FQU76_17240"/>
<keyword evidence="2" id="KW-1185">Reference proteome</keyword>